<dbReference type="EnsemblMetazoa" id="MDOA008291-RA">
    <property type="protein sequence ID" value="MDOA008291-PA"/>
    <property type="gene ID" value="MDOA008291"/>
</dbReference>
<evidence type="ECO:0000259" key="22">
    <source>
        <dbReference type="Pfam" id="PF01467"/>
    </source>
</evidence>
<comment type="subunit">
    <text evidence="3">Monomer.</text>
</comment>
<dbReference type="GO" id="GO:0015937">
    <property type="term" value="P:coenzyme A biosynthetic process"/>
    <property type="evidence" value="ECO:0007669"/>
    <property type="project" value="InterPro"/>
</dbReference>
<dbReference type="HAMAP" id="MF_00376">
    <property type="entry name" value="Dephospho_CoA_kinase"/>
    <property type="match status" value="1"/>
</dbReference>
<dbReference type="InterPro" id="IPR004821">
    <property type="entry name" value="Cyt_trans-like"/>
</dbReference>
<dbReference type="Pfam" id="PF01467">
    <property type="entry name" value="CTP_transf_like"/>
    <property type="match status" value="1"/>
</dbReference>
<evidence type="ECO:0000256" key="6">
    <source>
        <dbReference type="ARBA" id="ARBA00022553"/>
    </source>
</evidence>
<evidence type="ECO:0000256" key="17">
    <source>
        <dbReference type="ARBA" id="ARBA00060565"/>
    </source>
</evidence>
<evidence type="ECO:0000256" key="7">
    <source>
        <dbReference type="ARBA" id="ARBA00022679"/>
    </source>
</evidence>
<dbReference type="AlphaFoldDB" id="A0A1I8MTH9"/>
<keyword evidence="5" id="KW-0963">Cytoplasm</keyword>
<evidence type="ECO:0000256" key="18">
    <source>
        <dbReference type="ARBA" id="ARBA00060696"/>
    </source>
</evidence>
<dbReference type="SUPFAM" id="SSF52540">
    <property type="entry name" value="P-loop containing nucleoside triphosphate hydrolases"/>
    <property type="match status" value="1"/>
</dbReference>
<dbReference type="PANTHER" id="PTHR10695">
    <property type="entry name" value="DEPHOSPHO-COA KINASE-RELATED"/>
    <property type="match status" value="1"/>
</dbReference>
<dbReference type="Gene3D" id="3.40.50.620">
    <property type="entry name" value="HUPs"/>
    <property type="match status" value="1"/>
</dbReference>
<evidence type="ECO:0000313" key="23">
    <source>
        <dbReference type="EnsemblMetazoa" id="MDOA008291-PA"/>
    </source>
</evidence>
<dbReference type="RefSeq" id="XP_005178634.2">
    <property type="nucleotide sequence ID" value="XM_005178577.4"/>
</dbReference>
<dbReference type="FunFam" id="3.40.50.300:FF:000899">
    <property type="entry name" value="Bifunctional coenzyme A synthase"/>
    <property type="match status" value="1"/>
</dbReference>
<evidence type="ECO:0000256" key="9">
    <source>
        <dbReference type="ARBA" id="ARBA00022741"/>
    </source>
</evidence>
<sequence length="515" mass="58505">MTSTTGILVVSHVKRFGQSLKALQKHECLKSLYVHLNVPPTRVPVPSYGRLISQLYIESNQHLPKKDFNILVGTLKNRGTFDKLHLKPVDYIFSDGQHEVCEQLRQQLNVQQPIVYLFNEDINDLEEFQQLEPEERIRVYNNVVLGGTFDRIHLGHKIFLSQAVIRASTRLVVGVTTSKLTKSKTLHELILPVEKRIEEVQSFLTEIDPTLQYEVVPIDDPFGPTKSDPNMDMIVVSEETLRGGEKVNELRQQNKLNKLEIFCIELVESSDKSGPKESKVSSSNTRIDLLGTRLRKPDPKTLPPLPHIIGLTGGIASGKSKMAQRLQGMGALVMDCDKIAHEIYEPDQVCYNKIIEEFGTDILNDDRRINRAKLGPIVFADANKLEKLNNIVWPELMVEVNRRINELRKGPNCPKVLVLEAAVLLKAGWDKEVHEVWSMIIPPEEAVRRIVERNGLSEEEARRRIASQPSNSEMVSRSHVVFSSQWDSDFTLKQAEKAWKILMDDLVHITTSSNL</sequence>
<feature type="domain" description="Cytidyltransferase-like" evidence="22">
    <location>
        <begin position="144"/>
        <end position="283"/>
    </location>
</feature>
<dbReference type="GO" id="GO:0005524">
    <property type="term" value="F:ATP binding"/>
    <property type="evidence" value="ECO:0007669"/>
    <property type="project" value="UniProtKB-KW"/>
</dbReference>
<evidence type="ECO:0000256" key="12">
    <source>
        <dbReference type="ARBA" id="ARBA00023128"/>
    </source>
</evidence>
<dbReference type="VEuPathDB" id="VectorBase:MDOA008291"/>
<evidence type="ECO:0000256" key="14">
    <source>
        <dbReference type="ARBA" id="ARBA00051310"/>
    </source>
</evidence>
<reference evidence="23" key="1">
    <citation type="submission" date="2020-05" db="UniProtKB">
        <authorList>
            <consortium name="EnsemblMetazoa"/>
        </authorList>
    </citation>
    <scope>IDENTIFICATION</scope>
    <source>
        <strain evidence="23">Aabys</strain>
    </source>
</reference>
<dbReference type="OrthoDB" id="330671at2759"/>
<dbReference type="EC" id="2.7.1.24" evidence="20"/>
<keyword evidence="8" id="KW-0548">Nucleotidyltransferase</keyword>
<dbReference type="STRING" id="7370.A0A1I8MTH9"/>
<accession>A0A1I8MTH9</accession>
<dbReference type="GO" id="GO:0004595">
    <property type="term" value="F:pantetheine-phosphate adenylyltransferase activity"/>
    <property type="evidence" value="ECO:0007669"/>
    <property type="project" value="UniProtKB-EC"/>
</dbReference>
<dbReference type="GO" id="GO:0005759">
    <property type="term" value="C:mitochondrial matrix"/>
    <property type="evidence" value="ECO:0007669"/>
    <property type="project" value="UniProtKB-SubCell"/>
</dbReference>
<keyword evidence="13" id="KW-0511">Multifunctional enzyme</keyword>
<dbReference type="KEGG" id="mde:101887329"/>
<keyword evidence="6" id="KW-0597">Phosphoprotein</keyword>
<dbReference type="PROSITE" id="PS51219">
    <property type="entry name" value="DPCK"/>
    <property type="match status" value="1"/>
</dbReference>
<evidence type="ECO:0000256" key="5">
    <source>
        <dbReference type="ARBA" id="ARBA00022490"/>
    </source>
</evidence>
<dbReference type="InterPro" id="IPR027417">
    <property type="entry name" value="P-loop_NTPase"/>
</dbReference>
<dbReference type="VEuPathDB" id="VectorBase:MDOMA2_000594"/>
<evidence type="ECO:0000256" key="16">
    <source>
        <dbReference type="ARBA" id="ARBA00059677"/>
    </source>
</evidence>
<dbReference type="InterPro" id="IPR001977">
    <property type="entry name" value="Depp_CoAkinase"/>
</dbReference>
<evidence type="ECO:0000256" key="15">
    <source>
        <dbReference type="ARBA" id="ARBA00051912"/>
    </source>
</evidence>
<evidence type="ECO:0000256" key="2">
    <source>
        <dbReference type="ARBA" id="ARBA00004496"/>
    </source>
</evidence>
<protein>
    <recommendedName>
        <fullName evidence="21">Bifunctional coenzyme A synthase</fullName>
        <ecNumber evidence="20">2.7.1.24</ecNumber>
        <ecNumber evidence="4">2.7.7.3</ecNumber>
    </recommendedName>
</protein>
<dbReference type="CDD" id="cd02022">
    <property type="entry name" value="DPCK"/>
    <property type="match status" value="1"/>
</dbReference>
<keyword evidence="11" id="KW-0067">ATP-binding</keyword>
<evidence type="ECO:0000256" key="1">
    <source>
        <dbReference type="ARBA" id="ARBA00004305"/>
    </source>
</evidence>
<dbReference type="eggNOG" id="KOG3220">
    <property type="taxonomic scope" value="Eukaryota"/>
</dbReference>
<dbReference type="FunFam" id="3.40.50.620:FF:000089">
    <property type="entry name" value="Bifunctional coenzyme A synthase"/>
    <property type="match status" value="1"/>
</dbReference>
<proteinExistence type="inferred from homology"/>
<dbReference type="NCBIfam" id="TIGR00152">
    <property type="entry name" value="dephospho-CoA kinase"/>
    <property type="match status" value="1"/>
</dbReference>
<comment type="catalytic activity">
    <reaction evidence="15">
        <text>3'-dephospho-CoA + ATP = ADP + CoA + H(+)</text>
        <dbReference type="Rhea" id="RHEA:18245"/>
        <dbReference type="ChEBI" id="CHEBI:15378"/>
        <dbReference type="ChEBI" id="CHEBI:30616"/>
        <dbReference type="ChEBI" id="CHEBI:57287"/>
        <dbReference type="ChEBI" id="CHEBI:57328"/>
        <dbReference type="ChEBI" id="CHEBI:456216"/>
        <dbReference type="EC" id="2.7.1.24"/>
    </reaction>
    <physiologicalReaction direction="left-to-right" evidence="15">
        <dbReference type="Rhea" id="RHEA:18246"/>
    </physiologicalReaction>
</comment>
<dbReference type="SUPFAM" id="SSF52374">
    <property type="entry name" value="Nucleotidylyl transferase"/>
    <property type="match status" value="1"/>
</dbReference>
<dbReference type="PANTHER" id="PTHR10695:SF46">
    <property type="entry name" value="BIFUNCTIONAL COENZYME A SYNTHASE-RELATED"/>
    <property type="match status" value="1"/>
</dbReference>
<dbReference type="NCBIfam" id="NF001985">
    <property type="entry name" value="PRK00777.1"/>
    <property type="match status" value="1"/>
</dbReference>
<comment type="catalytic activity">
    <reaction evidence="14">
        <text>(R)-4'-phosphopantetheine + ATP + H(+) = 3'-dephospho-CoA + diphosphate</text>
        <dbReference type="Rhea" id="RHEA:19801"/>
        <dbReference type="ChEBI" id="CHEBI:15378"/>
        <dbReference type="ChEBI" id="CHEBI:30616"/>
        <dbReference type="ChEBI" id="CHEBI:33019"/>
        <dbReference type="ChEBI" id="CHEBI:57328"/>
        <dbReference type="ChEBI" id="CHEBI:61723"/>
        <dbReference type="EC" id="2.7.7.3"/>
    </reaction>
    <physiologicalReaction direction="left-to-right" evidence="14">
        <dbReference type="Rhea" id="RHEA:19802"/>
    </physiologicalReaction>
</comment>
<evidence type="ECO:0000256" key="3">
    <source>
        <dbReference type="ARBA" id="ARBA00011245"/>
    </source>
</evidence>
<evidence type="ECO:0000256" key="13">
    <source>
        <dbReference type="ARBA" id="ARBA00023268"/>
    </source>
</evidence>
<dbReference type="eggNOG" id="KOG3351">
    <property type="taxonomic scope" value="Eukaryota"/>
</dbReference>
<evidence type="ECO:0000256" key="11">
    <source>
        <dbReference type="ARBA" id="ARBA00022840"/>
    </source>
</evidence>
<comment type="function">
    <text evidence="16">Bifunctional enzyme that catalyzes the fourth and fifth sequential steps of CoA biosynthetic pathway. The fourth reaction is catalyzed by the phosphopantetheine adenylyltransferase, coded by the coaD domain; the fifth reaction is catalyzed by the dephospho-CoA kinase, coded by the coaE domain. May act as a point of CoA biosynthesis regulation.</text>
</comment>
<organism evidence="23">
    <name type="scientific">Musca domestica</name>
    <name type="common">House fly</name>
    <dbReference type="NCBI Taxonomy" id="7370"/>
    <lineage>
        <taxon>Eukaryota</taxon>
        <taxon>Metazoa</taxon>
        <taxon>Ecdysozoa</taxon>
        <taxon>Arthropoda</taxon>
        <taxon>Hexapoda</taxon>
        <taxon>Insecta</taxon>
        <taxon>Pterygota</taxon>
        <taxon>Neoptera</taxon>
        <taxon>Endopterygota</taxon>
        <taxon>Diptera</taxon>
        <taxon>Brachycera</taxon>
        <taxon>Muscomorpha</taxon>
        <taxon>Muscoidea</taxon>
        <taxon>Muscidae</taxon>
        <taxon>Musca</taxon>
    </lineage>
</organism>
<dbReference type="InterPro" id="IPR014729">
    <property type="entry name" value="Rossmann-like_a/b/a_fold"/>
</dbReference>
<gene>
    <name evidence="23" type="primary">101887329</name>
</gene>
<comment type="pathway">
    <text evidence="18">Cofactor biosynthesis; coenzyme A biosynthesis; CoA from (R)-pantothenate: step 5/5.</text>
</comment>
<evidence type="ECO:0000256" key="4">
    <source>
        <dbReference type="ARBA" id="ARBA00012392"/>
    </source>
</evidence>
<name>A0A1I8MTH9_MUSDO</name>
<dbReference type="EC" id="2.7.7.3" evidence="4"/>
<dbReference type="CDD" id="cd02164">
    <property type="entry name" value="PPAT_CoAS"/>
    <property type="match status" value="1"/>
</dbReference>
<evidence type="ECO:0000256" key="20">
    <source>
        <dbReference type="ARBA" id="ARBA00066359"/>
    </source>
</evidence>
<evidence type="ECO:0000256" key="21">
    <source>
        <dbReference type="ARBA" id="ARBA00067394"/>
    </source>
</evidence>
<comment type="pathway">
    <text evidence="17">Cofactor biosynthesis; coenzyme A biosynthesis; CoA from (R)-pantothenate: step 4/5.</text>
</comment>
<comment type="similarity">
    <text evidence="19">In the central section; belongs to the eukaryotic CoaD family.</text>
</comment>
<keyword evidence="10" id="KW-0418">Kinase</keyword>
<keyword evidence="7" id="KW-0808">Transferase</keyword>
<evidence type="ECO:0000256" key="8">
    <source>
        <dbReference type="ARBA" id="ARBA00022695"/>
    </source>
</evidence>
<keyword evidence="12" id="KW-0496">Mitochondrion</keyword>
<comment type="subcellular location">
    <subcellularLocation>
        <location evidence="2">Cytoplasm</location>
    </subcellularLocation>
    <subcellularLocation>
        <location evidence="1">Mitochondrion matrix</location>
    </subcellularLocation>
</comment>
<evidence type="ECO:0000256" key="10">
    <source>
        <dbReference type="ARBA" id="ARBA00022777"/>
    </source>
</evidence>
<dbReference type="Pfam" id="PF01121">
    <property type="entry name" value="CoaE"/>
    <property type="match status" value="1"/>
</dbReference>
<evidence type="ECO:0000256" key="19">
    <source>
        <dbReference type="ARBA" id="ARBA00061673"/>
    </source>
</evidence>
<keyword evidence="9" id="KW-0547">Nucleotide-binding</keyword>
<dbReference type="GO" id="GO:0004140">
    <property type="term" value="F:dephospho-CoA kinase activity"/>
    <property type="evidence" value="ECO:0007669"/>
    <property type="project" value="UniProtKB-EC"/>
</dbReference>
<dbReference type="Gene3D" id="3.40.50.300">
    <property type="entry name" value="P-loop containing nucleotide triphosphate hydrolases"/>
    <property type="match status" value="1"/>
</dbReference>